<evidence type="ECO:0000256" key="1">
    <source>
        <dbReference type="SAM" id="MobiDB-lite"/>
    </source>
</evidence>
<gene>
    <name evidence="2" type="ORF">Scep_011660</name>
</gene>
<feature type="compositionally biased region" description="Polar residues" evidence="1">
    <location>
        <begin position="469"/>
        <end position="480"/>
    </location>
</feature>
<feature type="compositionally biased region" description="Polar residues" evidence="1">
    <location>
        <begin position="410"/>
        <end position="428"/>
    </location>
</feature>
<dbReference type="InterPro" id="IPR007789">
    <property type="entry name" value="DUF688"/>
</dbReference>
<accession>A0AAP0JDG2</accession>
<name>A0AAP0JDG2_9MAGN</name>
<dbReference type="AlphaFoldDB" id="A0AAP0JDG2"/>
<comment type="caution">
    <text evidence="2">The sequence shown here is derived from an EMBL/GenBank/DDBJ whole genome shotgun (WGS) entry which is preliminary data.</text>
</comment>
<dbReference type="PANTHER" id="PTHR33671:SF2">
    <property type="entry name" value="N-METHYLTRANSFERASE, PUTATIVE (DUF688)-RELATED"/>
    <property type="match status" value="1"/>
</dbReference>
<dbReference type="EMBL" id="JBBNAG010000005">
    <property type="protein sequence ID" value="KAK9132132.1"/>
    <property type="molecule type" value="Genomic_DNA"/>
</dbReference>
<feature type="compositionally biased region" description="Basic and acidic residues" evidence="1">
    <location>
        <begin position="147"/>
        <end position="157"/>
    </location>
</feature>
<proteinExistence type="predicted"/>
<dbReference type="Pfam" id="PF05097">
    <property type="entry name" value="DUF688"/>
    <property type="match status" value="1"/>
</dbReference>
<feature type="region of interest" description="Disordered" evidence="1">
    <location>
        <begin position="264"/>
        <end position="293"/>
    </location>
</feature>
<feature type="region of interest" description="Disordered" evidence="1">
    <location>
        <begin position="134"/>
        <end position="168"/>
    </location>
</feature>
<feature type="region of interest" description="Disordered" evidence="1">
    <location>
        <begin position="531"/>
        <end position="557"/>
    </location>
</feature>
<reference evidence="2 3" key="1">
    <citation type="submission" date="2024-01" db="EMBL/GenBank/DDBJ databases">
        <title>Genome assemblies of Stephania.</title>
        <authorList>
            <person name="Yang L."/>
        </authorList>
    </citation>
    <scope>NUCLEOTIDE SEQUENCE [LARGE SCALE GENOMIC DNA]</scope>
    <source>
        <strain evidence="2">JXDWG</strain>
        <tissue evidence="2">Leaf</tissue>
    </source>
</reference>
<feature type="compositionally biased region" description="Acidic residues" evidence="1">
    <location>
        <begin position="277"/>
        <end position="290"/>
    </location>
</feature>
<dbReference type="Proteomes" id="UP001419268">
    <property type="component" value="Unassembled WGS sequence"/>
</dbReference>
<evidence type="ECO:0000313" key="3">
    <source>
        <dbReference type="Proteomes" id="UP001419268"/>
    </source>
</evidence>
<dbReference type="PANTHER" id="PTHR33671">
    <property type="entry name" value="N-METHYLTRANSFERASE, PUTATIVE (DUF688)-RELATED"/>
    <property type="match status" value="1"/>
</dbReference>
<sequence length="694" mass="77743">MEQKQLDFNAPLLSVRRFSATSTTSLPYEEEKSKKVEEKVVQEKRHVLPFYKSELKSGPVRNPGVVPFSWEQIPGRPKDEWRALLRPPERLLVGAPKLPPGRRIGVEQQNLDKEFDKRDVHTHLNENVRRNAAEKALDSNGNVSKFGDLEEGVKEEGSSGSGGSDDETFTDAMDTLSRTESFFLNCSVTGLSGLDGGNVLKPSGTFSTDPQTRDFMMNRFLPAAKAMASEAPQHTQRKKPAATHVQPRELRMVVHSEKKTPVLKYKPNYVEPQHVEDTEEEEESEDDDDYDHSRDLSAKACGLLPRFCLKNSFCLLNPVPGMKVRSESPIRSVRKTTFRIKSDNSESHSATDNEVWHSRVILLIVCLYQCNVLIELLMFYFLQNNWEAVYKHKLLSGLGSLNDESKHTSESNQLTWSDSQTPDGSSFRHSVGGGISPYRNEASQSPFHEGTGFLGIPKNVKHVKANSLDRLNNTHHSSPESLARYHNKRQSGTLNHSAEKTLYVDSEQLLETPPMSTLSSSDARELVECSDKGLGTPTASLGTEETPKDVSCFQDNNSPISNEKATIPLKTAEVIDTRLKCSPDESNHIECSSKKTCCLHQDSKPLDSRQQINGLLEFSQTQELIPYDHTDSDLTSFQAPLPPPLPKSPSESWLWRTLPSIPTKNAARFVPRRQGLKPHSTDSKWEIVVKTSNV</sequence>
<evidence type="ECO:0000313" key="2">
    <source>
        <dbReference type="EMBL" id="KAK9132132.1"/>
    </source>
</evidence>
<protein>
    <submittedName>
        <fullName evidence="2">Uncharacterized protein</fullName>
    </submittedName>
</protein>
<feature type="region of interest" description="Disordered" evidence="1">
    <location>
        <begin position="469"/>
        <end position="498"/>
    </location>
</feature>
<keyword evidence="3" id="KW-1185">Reference proteome</keyword>
<feature type="region of interest" description="Disordered" evidence="1">
    <location>
        <begin position="406"/>
        <end position="442"/>
    </location>
</feature>
<organism evidence="2 3">
    <name type="scientific">Stephania cephalantha</name>
    <dbReference type="NCBI Taxonomy" id="152367"/>
    <lineage>
        <taxon>Eukaryota</taxon>
        <taxon>Viridiplantae</taxon>
        <taxon>Streptophyta</taxon>
        <taxon>Embryophyta</taxon>
        <taxon>Tracheophyta</taxon>
        <taxon>Spermatophyta</taxon>
        <taxon>Magnoliopsida</taxon>
        <taxon>Ranunculales</taxon>
        <taxon>Menispermaceae</taxon>
        <taxon>Menispermoideae</taxon>
        <taxon>Cissampelideae</taxon>
        <taxon>Stephania</taxon>
    </lineage>
</organism>